<gene>
    <name evidence="1" type="primary">AUGUSTUS-3.0.2_31685</name>
    <name evidence="1" type="ORF">TcasGA2_TC031685</name>
</gene>
<reference evidence="1 2" key="1">
    <citation type="journal article" date="2008" name="Nature">
        <title>The genome of the model beetle and pest Tribolium castaneum.</title>
        <authorList>
            <consortium name="Tribolium Genome Sequencing Consortium"/>
            <person name="Richards S."/>
            <person name="Gibbs R.A."/>
            <person name="Weinstock G.M."/>
            <person name="Brown S.J."/>
            <person name="Denell R."/>
            <person name="Beeman R.W."/>
            <person name="Gibbs R."/>
            <person name="Beeman R.W."/>
            <person name="Brown S.J."/>
            <person name="Bucher G."/>
            <person name="Friedrich M."/>
            <person name="Grimmelikhuijzen C.J."/>
            <person name="Klingler M."/>
            <person name="Lorenzen M."/>
            <person name="Richards S."/>
            <person name="Roth S."/>
            <person name="Schroder R."/>
            <person name="Tautz D."/>
            <person name="Zdobnov E.M."/>
            <person name="Muzny D."/>
            <person name="Gibbs R.A."/>
            <person name="Weinstock G.M."/>
            <person name="Attaway T."/>
            <person name="Bell S."/>
            <person name="Buhay C.J."/>
            <person name="Chandrabose M.N."/>
            <person name="Chavez D."/>
            <person name="Clerk-Blankenburg K.P."/>
            <person name="Cree A."/>
            <person name="Dao M."/>
            <person name="Davis C."/>
            <person name="Chacko J."/>
            <person name="Dinh H."/>
            <person name="Dugan-Rocha S."/>
            <person name="Fowler G."/>
            <person name="Garner T.T."/>
            <person name="Garnes J."/>
            <person name="Gnirke A."/>
            <person name="Hawes A."/>
            <person name="Hernandez J."/>
            <person name="Hines S."/>
            <person name="Holder M."/>
            <person name="Hume J."/>
            <person name="Jhangiani S.N."/>
            <person name="Joshi V."/>
            <person name="Khan Z.M."/>
            <person name="Jackson L."/>
            <person name="Kovar C."/>
            <person name="Kowis A."/>
            <person name="Lee S."/>
            <person name="Lewis L.R."/>
            <person name="Margolis J."/>
            <person name="Morgan M."/>
            <person name="Nazareth L.V."/>
            <person name="Nguyen N."/>
            <person name="Okwuonu G."/>
            <person name="Parker D."/>
            <person name="Richards S."/>
            <person name="Ruiz S.J."/>
            <person name="Santibanez J."/>
            <person name="Savard J."/>
            <person name="Scherer S.E."/>
            <person name="Schneider B."/>
            <person name="Sodergren E."/>
            <person name="Tautz D."/>
            <person name="Vattahil S."/>
            <person name="Villasana D."/>
            <person name="White C.S."/>
            <person name="Wright R."/>
            <person name="Park Y."/>
            <person name="Beeman R.W."/>
            <person name="Lord J."/>
            <person name="Oppert B."/>
            <person name="Lorenzen M."/>
            <person name="Brown S."/>
            <person name="Wang L."/>
            <person name="Savard J."/>
            <person name="Tautz D."/>
            <person name="Richards S."/>
            <person name="Weinstock G."/>
            <person name="Gibbs R.A."/>
            <person name="Liu Y."/>
            <person name="Worley K."/>
            <person name="Weinstock G."/>
            <person name="Elsik C.G."/>
            <person name="Reese J.T."/>
            <person name="Elhaik E."/>
            <person name="Landan G."/>
            <person name="Graur D."/>
            <person name="Arensburger P."/>
            <person name="Atkinson P."/>
            <person name="Beeman R.W."/>
            <person name="Beidler J."/>
            <person name="Brown S.J."/>
            <person name="Demuth J.P."/>
            <person name="Drury D.W."/>
            <person name="Du Y.Z."/>
            <person name="Fujiwara H."/>
            <person name="Lorenzen M."/>
            <person name="Maselli V."/>
            <person name="Osanai M."/>
            <person name="Park Y."/>
            <person name="Robertson H.M."/>
            <person name="Tu Z."/>
            <person name="Wang J.J."/>
            <person name="Wang S."/>
            <person name="Richards S."/>
            <person name="Song H."/>
            <person name="Zhang L."/>
            <person name="Sodergren E."/>
            <person name="Werner D."/>
            <person name="Stanke M."/>
            <person name="Morgenstern B."/>
            <person name="Solovyev V."/>
            <person name="Kosarev P."/>
            <person name="Brown G."/>
            <person name="Chen H.C."/>
            <person name="Ermolaeva O."/>
            <person name="Hlavina W."/>
            <person name="Kapustin Y."/>
            <person name="Kiryutin B."/>
            <person name="Kitts P."/>
            <person name="Maglott D."/>
            <person name="Pruitt K."/>
            <person name="Sapojnikov V."/>
            <person name="Souvorov A."/>
            <person name="Mackey A.J."/>
            <person name="Waterhouse R.M."/>
            <person name="Wyder S."/>
            <person name="Zdobnov E.M."/>
            <person name="Zdobnov E.M."/>
            <person name="Wyder S."/>
            <person name="Kriventseva E.V."/>
            <person name="Kadowaki T."/>
            <person name="Bork P."/>
            <person name="Aranda M."/>
            <person name="Bao R."/>
            <person name="Beermann A."/>
            <person name="Berns N."/>
            <person name="Bolognesi R."/>
            <person name="Bonneton F."/>
            <person name="Bopp D."/>
            <person name="Brown S.J."/>
            <person name="Bucher G."/>
            <person name="Butts T."/>
            <person name="Chaumot A."/>
            <person name="Denell R.E."/>
            <person name="Ferrier D.E."/>
            <person name="Friedrich M."/>
            <person name="Gordon C.M."/>
            <person name="Jindra M."/>
            <person name="Klingler M."/>
            <person name="Lan Q."/>
            <person name="Lattorff H.M."/>
            <person name="Laudet V."/>
            <person name="von Levetsow C."/>
            <person name="Liu Z."/>
            <person name="Lutz R."/>
            <person name="Lynch J.A."/>
            <person name="da Fonseca R.N."/>
            <person name="Posnien N."/>
            <person name="Reuter R."/>
            <person name="Roth S."/>
            <person name="Savard J."/>
            <person name="Schinko J.B."/>
            <person name="Schmitt C."/>
            <person name="Schoppmeier M."/>
            <person name="Schroder R."/>
            <person name="Shippy T.D."/>
            <person name="Simonnet F."/>
            <person name="Marques-Souza H."/>
            <person name="Tautz D."/>
            <person name="Tomoyasu Y."/>
            <person name="Trauner J."/>
            <person name="Van der Zee M."/>
            <person name="Vervoort M."/>
            <person name="Wittkopp N."/>
            <person name="Wimmer E.A."/>
            <person name="Yang X."/>
            <person name="Jones A.K."/>
            <person name="Sattelle D.B."/>
            <person name="Ebert P.R."/>
            <person name="Nelson D."/>
            <person name="Scott J.G."/>
            <person name="Beeman R.W."/>
            <person name="Muthukrishnan S."/>
            <person name="Kramer K.J."/>
            <person name="Arakane Y."/>
            <person name="Beeman R.W."/>
            <person name="Zhu Q."/>
            <person name="Hogenkamp D."/>
            <person name="Dixit R."/>
            <person name="Oppert B."/>
            <person name="Jiang H."/>
            <person name="Zou Z."/>
            <person name="Marshall J."/>
            <person name="Elpidina E."/>
            <person name="Vinokurov K."/>
            <person name="Oppert C."/>
            <person name="Zou Z."/>
            <person name="Evans J."/>
            <person name="Lu Z."/>
            <person name="Zhao P."/>
            <person name="Sumathipala N."/>
            <person name="Altincicek B."/>
            <person name="Vilcinskas A."/>
            <person name="Williams M."/>
            <person name="Hultmark D."/>
            <person name="Hetru C."/>
            <person name="Jiang H."/>
            <person name="Grimmelikhuijzen C.J."/>
            <person name="Hauser F."/>
            <person name="Cazzamali G."/>
            <person name="Williamson M."/>
            <person name="Park Y."/>
            <person name="Li B."/>
            <person name="Tanaka Y."/>
            <person name="Predel R."/>
            <person name="Neupert S."/>
            <person name="Schachtner J."/>
            <person name="Verleyen P."/>
            <person name="Raible F."/>
            <person name="Bork P."/>
            <person name="Friedrich M."/>
            <person name="Walden K.K."/>
            <person name="Robertson H.M."/>
            <person name="Angeli S."/>
            <person name="Foret S."/>
            <person name="Bucher G."/>
            <person name="Schuetz S."/>
            <person name="Maleszka R."/>
            <person name="Wimmer E.A."/>
            <person name="Beeman R.W."/>
            <person name="Lorenzen M."/>
            <person name="Tomoyasu Y."/>
            <person name="Miller S.C."/>
            <person name="Grossmann D."/>
            <person name="Bucher G."/>
        </authorList>
    </citation>
    <scope>NUCLEOTIDE SEQUENCE [LARGE SCALE GENOMIC DNA]</scope>
    <source>
        <strain evidence="1 2">Georgia GA2</strain>
    </source>
</reference>
<evidence type="ECO:0000313" key="2">
    <source>
        <dbReference type="Proteomes" id="UP000007266"/>
    </source>
</evidence>
<name>A0A139W8P7_TRICA</name>
<keyword evidence="2" id="KW-1185">Reference proteome</keyword>
<protein>
    <submittedName>
        <fullName evidence="1">Uncharacterized protein</fullName>
    </submittedName>
</protein>
<reference evidence="1 2" key="2">
    <citation type="journal article" date="2010" name="Nucleic Acids Res.">
        <title>BeetleBase in 2010: revisions to provide comprehensive genomic information for Tribolium castaneum.</title>
        <authorList>
            <person name="Kim H.S."/>
            <person name="Murphy T."/>
            <person name="Xia J."/>
            <person name="Caragea D."/>
            <person name="Park Y."/>
            <person name="Beeman R.W."/>
            <person name="Lorenzen M.D."/>
            <person name="Butcher S."/>
            <person name="Manak J.R."/>
            <person name="Brown S.J."/>
        </authorList>
    </citation>
    <scope>NUCLEOTIDE SEQUENCE [LARGE SCALE GENOMIC DNA]</scope>
    <source>
        <strain evidence="1 2">Georgia GA2</strain>
    </source>
</reference>
<dbReference type="Proteomes" id="UP000007266">
    <property type="component" value="Unassembled WGS sequence"/>
</dbReference>
<sequence>MESNRRGKFILKDVPHYPWRGGARGLKEKTLQELQGLKRGISI</sequence>
<accession>A0A139W8P7</accession>
<organism evidence="1 2">
    <name type="scientific">Tribolium castaneum</name>
    <name type="common">Red flour beetle</name>
    <dbReference type="NCBI Taxonomy" id="7070"/>
    <lineage>
        <taxon>Eukaryota</taxon>
        <taxon>Metazoa</taxon>
        <taxon>Ecdysozoa</taxon>
        <taxon>Arthropoda</taxon>
        <taxon>Hexapoda</taxon>
        <taxon>Insecta</taxon>
        <taxon>Pterygota</taxon>
        <taxon>Neoptera</taxon>
        <taxon>Endopterygota</taxon>
        <taxon>Coleoptera</taxon>
        <taxon>Polyphaga</taxon>
        <taxon>Cucujiformia</taxon>
        <taxon>Tenebrionidae</taxon>
        <taxon>Tenebrionidae incertae sedis</taxon>
        <taxon>Tribolium</taxon>
    </lineage>
</organism>
<proteinExistence type="predicted"/>
<evidence type="ECO:0000313" key="1">
    <source>
        <dbReference type="EMBL" id="KXZ75657.1"/>
    </source>
</evidence>
<dbReference type="InParanoid" id="A0A139W8P7"/>
<dbReference type="EMBL" id="KQ973114">
    <property type="protein sequence ID" value="KXZ75657.1"/>
    <property type="molecule type" value="Genomic_DNA"/>
</dbReference>
<dbReference type="AlphaFoldDB" id="A0A139W8P7"/>